<dbReference type="InterPro" id="IPR036429">
    <property type="entry name" value="SpoA-like_sf"/>
</dbReference>
<dbReference type="Pfam" id="PF01052">
    <property type="entry name" value="FliMN_C"/>
    <property type="match status" value="1"/>
</dbReference>
<comment type="caution">
    <text evidence="2">The sequence shown here is derived from an EMBL/GenBank/DDBJ whole genome shotgun (WGS) entry which is preliminary data.</text>
</comment>
<keyword evidence="3" id="KW-1185">Reference proteome</keyword>
<dbReference type="SUPFAM" id="SSF101801">
    <property type="entry name" value="Surface presentation of antigens (SPOA)"/>
    <property type="match status" value="1"/>
</dbReference>
<gene>
    <name evidence="2" type="ORF">GRI58_02270</name>
</gene>
<dbReference type="Proteomes" id="UP000439780">
    <property type="component" value="Unassembled WGS sequence"/>
</dbReference>
<dbReference type="EMBL" id="WTYA01000001">
    <property type="protein sequence ID" value="MXP27646.1"/>
    <property type="molecule type" value="Genomic_DNA"/>
</dbReference>
<dbReference type="AlphaFoldDB" id="A0A845AGG3"/>
<dbReference type="InterPro" id="IPR001543">
    <property type="entry name" value="FliN-like_C"/>
</dbReference>
<feature type="domain" description="Flagellar motor switch protein FliN-like C-terminal" evidence="1">
    <location>
        <begin position="235"/>
        <end position="297"/>
    </location>
</feature>
<dbReference type="Gene3D" id="2.30.330.10">
    <property type="entry name" value="SpoA-like"/>
    <property type="match status" value="1"/>
</dbReference>
<dbReference type="OrthoDB" id="7421075at2"/>
<reference evidence="2 3" key="1">
    <citation type="submission" date="2019-12" db="EMBL/GenBank/DDBJ databases">
        <title>Genomic-based taxomic classification of the family Erythrobacteraceae.</title>
        <authorList>
            <person name="Xu L."/>
        </authorList>
    </citation>
    <scope>NUCLEOTIDE SEQUENCE [LARGE SCALE GENOMIC DNA]</scope>
    <source>
        <strain evidence="2 3">KEMB 9005-328</strain>
    </source>
</reference>
<evidence type="ECO:0000313" key="3">
    <source>
        <dbReference type="Proteomes" id="UP000439780"/>
    </source>
</evidence>
<evidence type="ECO:0000313" key="2">
    <source>
        <dbReference type="EMBL" id="MXP27646.1"/>
    </source>
</evidence>
<sequence>MKADFPLEAERAAAMHCEALLAHRLTDEDRLAKLGTVVGELARAMGERIARTTGLECSASAEAATLTASNAFQQAVNRPGTALQLIGLGDTGEKLTLAVFPQGLGTAVERLFGGRNAESKDNESTGGEVVVLRHSAVLLRQRIEQAFHEALAELLADTSLAPKAPRRQSASNLVLAVRQKVATCVVTIDNLGGEPVKLQIALREEAVGPILSAWRAKTRGSQGAGDCTADPWGTIALPVHAVLADTSIPLSRIGNLRAGDVLALPLRRQVPLMCQGRALAWGSVGEVDDCVALRITSLDKKGNLS</sequence>
<proteinExistence type="predicted"/>
<protein>
    <recommendedName>
        <fullName evidence="1">Flagellar motor switch protein FliN-like C-terminal domain-containing protein</fullName>
    </recommendedName>
</protein>
<evidence type="ECO:0000259" key="1">
    <source>
        <dbReference type="Pfam" id="PF01052"/>
    </source>
</evidence>
<dbReference type="RefSeq" id="WP_160751917.1">
    <property type="nucleotide sequence ID" value="NZ_WTYA01000001.1"/>
</dbReference>
<organism evidence="2 3">
    <name type="scientific">Qipengyuania algicida</name>
    <dbReference type="NCBI Taxonomy" id="1836209"/>
    <lineage>
        <taxon>Bacteria</taxon>
        <taxon>Pseudomonadati</taxon>
        <taxon>Pseudomonadota</taxon>
        <taxon>Alphaproteobacteria</taxon>
        <taxon>Sphingomonadales</taxon>
        <taxon>Erythrobacteraceae</taxon>
        <taxon>Qipengyuania</taxon>
    </lineage>
</organism>
<name>A0A845AGG3_9SPHN</name>
<accession>A0A845AGG3</accession>